<evidence type="ECO:0000256" key="2">
    <source>
        <dbReference type="ARBA" id="ARBA00022737"/>
    </source>
</evidence>
<keyword evidence="3" id="KW-0863">Zinc-finger</keyword>
<dbReference type="InterPro" id="IPR053192">
    <property type="entry name" value="Vacuole_Formation_Reg"/>
</dbReference>
<evidence type="ECO:0000259" key="5">
    <source>
        <dbReference type="PROSITE" id="PS50081"/>
    </source>
</evidence>
<accession>A0ABC8UL22</accession>
<keyword evidence="1" id="KW-0479">Metal-binding</keyword>
<dbReference type="InterPro" id="IPR046349">
    <property type="entry name" value="C1-like_sf"/>
</dbReference>
<dbReference type="AlphaFoldDB" id="A0ABC8UL22"/>
<dbReference type="SMART" id="SM00249">
    <property type="entry name" value="PHD"/>
    <property type="match status" value="3"/>
</dbReference>
<dbReference type="Proteomes" id="UP001642360">
    <property type="component" value="Unassembled WGS sequence"/>
</dbReference>
<keyword evidence="7" id="KW-1185">Reference proteome</keyword>
<feature type="domain" description="Phorbol-ester/DAG-type" evidence="5">
    <location>
        <begin position="325"/>
        <end position="384"/>
    </location>
</feature>
<reference evidence="6 7" key="1">
    <citation type="submission" date="2024-02" db="EMBL/GenBank/DDBJ databases">
        <authorList>
            <person name="Vignale AGUSTIN F."/>
            <person name="Sosa J E."/>
            <person name="Modenutti C."/>
        </authorList>
    </citation>
    <scope>NUCLEOTIDE SEQUENCE [LARGE SCALE GENOMIC DNA]</scope>
</reference>
<organism evidence="6 7">
    <name type="scientific">Ilex paraguariensis</name>
    <name type="common">yerba mate</name>
    <dbReference type="NCBI Taxonomy" id="185542"/>
    <lineage>
        <taxon>Eukaryota</taxon>
        <taxon>Viridiplantae</taxon>
        <taxon>Streptophyta</taxon>
        <taxon>Embryophyta</taxon>
        <taxon>Tracheophyta</taxon>
        <taxon>Spermatophyta</taxon>
        <taxon>Magnoliopsida</taxon>
        <taxon>eudicotyledons</taxon>
        <taxon>Gunneridae</taxon>
        <taxon>Pentapetalae</taxon>
        <taxon>asterids</taxon>
        <taxon>campanulids</taxon>
        <taxon>Aquifoliales</taxon>
        <taxon>Aquifoliaceae</taxon>
        <taxon>Ilex</taxon>
    </lineage>
</organism>
<name>A0ABC8UL22_9AQUA</name>
<protein>
    <recommendedName>
        <fullName evidence="5">Phorbol-ester/DAG-type domain-containing protein</fullName>
    </recommendedName>
</protein>
<comment type="caution">
    <text evidence="6">The sequence shown here is derived from an EMBL/GenBank/DDBJ whole genome shotgun (WGS) entry which is preliminary data.</text>
</comment>
<dbReference type="SUPFAM" id="SSF57889">
    <property type="entry name" value="Cysteine-rich domain"/>
    <property type="match status" value="3"/>
</dbReference>
<evidence type="ECO:0000313" key="6">
    <source>
        <dbReference type="EMBL" id="CAK9181673.1"/>
    </source>
</evidence>
<dbReference type="PROSITE" id="PS50081">
    <property type="entry name" value="ZF_DAG_PE_2"/>
    <property type="match status" value="1"/>
</dbReference>
<evidence type="ECO:0000313" key="7">
    <source>
        <dbReference type="Proteomes" id="UP001642360"/>
    </source>
</evidence>
<evidence type="ECO:0000256" key="3">
    <source>
        <dbReference type="ARBA" id="ARBA00022771"/>
    </source>
</evidence>
<dbReference type="Pfam" id="PF03107">
    <property type="entry name" value="C1_2"/>
    <property type="match status" value="5"/>
</dbReference>
<dbReference type="InterPro" id="IPR002219">
    <property type="entry name" value="PKC_DAG/PE"/>
</dbReference>
<dbReference type="GO" id="GO:0008270">
    <property type="term" value="F:zinc ion binding"/>
    <property type="evidence" value="ECO:0007669"/>
    <property type="project" value="UniProtKB-KW"/>
</dbReference>
<dbReference type="EMBL" id="CAUOFW020008124">
    <property type="protein sequence ID" value="CAK9181673.1"/>
    <property type="molecule type" value="Genomic_DNA"/>
</dbReference>
<evidence type="ECO:0000256" key="4">
    <source>
        <dbReference type="ARBA" id="ARBA00022833"/>
    </source>
</evidence>
<keyword evidence="2" id="KW-0677">Repeat</keyword>
<evidence type="ECO:0000256" key="1">
    <source>
        <dbReference type="ARBA" id="ARBA00022723"/>
    </source>
</evidence>
<dbReference type="PANTHER" id="PTHR32410">
    <property type="entry name" value="CYSTEINE/HISTIDINE-RICH C1 DOMAIN FAMILY PROTEIN"/>
    <property type="match status" value="1"/>
</dbReference>
<proteinExistence type="predicted"/>
<gene>
    <name evidence="6" type="ORF">ILEXP_LOCUS51754</name>
</gene>
<dbReference type="PANTHER" id="PTHR32410:SF216">
    <property type="entry name" value="PHORBOL-ESTER_DAG-TYPE DOMAIN-CONTAINING PROTEIN"/>
    <property type="match status" value="1"/>
</dbReference>
<sequence length="443" mass="52470">MITHKSHEHPLAFLLRPTSFFCNLCRMEHKDSSYVCVTCQFWIHKRCALLPTTISRTDHHHPLILEKLDKFTQFDTDCYICDERINRFYWAYYCFRCRCSIHVKCSSTSSSTPLRDLESEIMDQKDHDLDVLHLPMNCFVEHLLLEKIEDEPMISHWSHEHQLTLFKVQNDNETNNDNTILCDSCVQPISHPFYCCTQCVYFLHLNCANLPPEIQHPLHQHPIQLSNFSEFYRLTGCEACVSYNNGFFYKCDTCKSFAIDVKCALLPASIVHEAHKHSLCQRNNTWDENGYCSACGLYFYNHGFGCKDCNFRLCCNCALLPKTVEHRWDRHSLILTYPPIFDHPQDFYCEICEEEINTREWIYHCRECDQSFHLQCIHRIYRNVKFGGSREFKDHQHPLKFLQNAMKQFTCCRCGKLSRDDPVLECLECYYMLCINCMEIHDE</sequence>
<dbReference type="InterPro" id="IPR001965">
    <property type="entry name" value="Znf_PHD"/>
</dbReference>
<dbReference type="SMART" id="SM00109">
    <property type="entry name" value="C1"/>
    <property type="match status" value="3"/>
</dbReference>
<dbReference type="InterPro" id="IPR004146">
    <property type="entry name" value="DC1"/>
</dbReference>
<keyword evidence="4" id="KW-0862">Zinc</keyword>